<dbReference type="PANTHER" id="PTHR31343">
    <property type="entry name" value="T15D22.8"/>
    <property type="match status" value="1"/>
</dbReference>
<evidence type="ECO:0000256" key="1">
    <source>
        <dbReference type="SAM" id="MobiDB-lite"/>
    </source>
</evidence>
<dbReference type="AlphaFoldDB" id="A0A8S9K7A1"/>
<evidence type="ECO:0000313" key="2">
    <source>
        <dbReference type="EMBL" id="KAF2589687.1"/>
    </source>
</evidence>
<proteinExistence type="predicted"/>
<protein>
    <submittedName>
        <fullName evidence="2">Uncharacterized protein</fullName>
    </submittedName>
</protein>
<feature type="region of interest" description="Disordered" evidence="1">
    <location>
        <begin position="1"/>
        <end position="22"/>
    </location>
</feature>
<sequence length="144" mass="16206">MLGDRFHSTKQRTQSDASCGRSVHTYKELHASPSSSSSNVERFLESVTPSVPAQYHPKTMVKERRCSDVVELQQPPPYFVLGDVWESFAEWSAYGGLTMIQIFKDLSRLKRFNSEEAIEYGLIIVRPPRIKDDAPLQDGTSGLG</sequence>
<evidence type="ECO:0000313" key="3">
    <source>
        <dbReference type="EMBL" id="KAF2616552.1"/>
    </source>
</evidence>
<gene>
    <name evidence="3" type="ORF">F2Q68_00042328</name>
    <name evidence="2" type="ORF">F2Q70_00041675</name>
</gene>
<comment type="caution">
    <text evidence="2">The sequence shown here is derived from an EMBL/GenBank/DDBJ whole genome shotgun (WGS) entry which is preliminary data.</text>
</comment>
<dbReference type="PANTHER" id="PTHR31343:SF48">
    <property type="entry name" value="(RAPE) HYPOTHETICAL PROTEIN"/>
    <property type="match status" value="1"/>
</dbReference>
<dbReference type="EMBL" id="QGKW02000007">
    <property type="protein sequence ID" value="KAF2616552.1"/>
    <property type="molecule type" value="Genomic_DNA"/>
</dbReference>
<dbReference type="InterPro" id="IPR008507">
    <property type="entry name" value="DUF789"/>
</dbReference>
<name>A0A8S9K7A1_BRACR</name>
<accession>A0A8S9K7A1</accession>
<organism evidence="2">
    <name type="scientific">Brassica cretica</name>
    <name type="common">Mustard</name>
    <dbReference type="NCBI Taxonomy" id="69181"/>
    <lineage>
        <taxon>Eukaryota</taxon>
        <taxon>Viridiplantae</taxon>
        <taxon>Streptophyta</taxon>
        <taxon>Embryophyta</taxon>
        <taxon>Tracheophyta</taxon>
        <taxon>Spermatophyta</taxon>
        <taxon>Magnoliopsida</taxon>
        <taxon>eudicotyledons</taxon>
        <taxon>Gunneridae</taxon>
        <taxon>Pentapetalae</taxon>
        <taxon>rosids</taxon>
        <taxon>malvids</taxon>
        <taxon>Brassicales</taxon>
        <taxon>Brassicaceae</taxon>
        <taxon>Brassiceae</taxon>
        <taxon>Brassica</taxon>
    </lineage>
</organism>
<dbReference type="EMBL" id="QGKY02000190">
    <property type="protein sequence ID" value="KAF2589687.1"/>
    <property type="molecule type" value="Genomic_DNA"/>
</dbReference>
<reference evidence="2" key="1">
    <citation type="submission" date="2019-12" db="EMBL/GenBank/DDBJ databases">
        <title>Genome sequencing and annotation of Brassica cretica.</title>
        <authorList>
            <person name="Studholme D.J."/>
            <person name="Sarris P.F."/>
        </authorList>
    </citation>
    <scope>NUCLEOTIDE SEQUENCE</scope>
    <source>
        <strain evidence="3">PFS-001/15</strain>
        <strain evidence="2">PFS-102/07</strain>
        <tissue evidence="2">Leaf</tissue>
    </source>
</reference>
<dbReference type="Pfam" id="PF05623">
    <property type="entry name" value="DUF789"/>
    <property type="match status" value="1"/>
</dbReference>
<dbReference type="Proteomes" id="UP000712281">
    <property type="component" value="Unassembled WGS sequence"/>
</dbReference>